<dbReference type="EMBL" id="GBRH01207567">
    <property type="protein sequence ID" value="JAD90328.1"/>
    <property type="molecule type" value="Transcribed_RNA"/>
</dbReference>
<protein>
    <submittedName>
        <fullName evidence="2">Uncharacterized protein</fullName>
    </submittedName>
</protein>
<evidence type="ECO:0000256" key="1">
    <source>
        <dbReference type="SAM" id="MobiDB-lite"/>
    </source>
</evidence>
<proteinExistence type="predicted"/>
<evidence type="ECO:0000313" key="2">
    <source>
        <dbReference type="EMBL" id="JAD90328.1"/>
    </source>
</evidence>
<name>A0A0A9DUF0_ARUDO</name>
<reference evidence="2" key="2">
    <citation type="journal article" date="2015" name="Data Brief">
        <title>Shoot transcriptome of the giant reed, Arundo donax.</title>
        <authorList>
            <person name="Barrero R.A."/>
            <person name="Guerrero F.D."/>
            <person name="Moolhuijzen P."/>
            <person name="Goolsby J.A."/>
            <person name="Tidwell J."/>
            <person name="Bellgard S.E."/>
            <person name="Bellgard M.I."/>
        </authorList>
    </citation>
    <scope>NUCLEOTIDE SEQUENCE</scope>
    <source>
        <tissue evidence="2">Shoot tissue taken approximately 20 cm above the soil surface</tissue>
    </source>
</reference>
<feature type="region of interest" description="Disordered" evidence="1">
    <location>
        <begin position="151"/>
        <end position="173"/>
    </location>
</feature>
<reference evidence="2" key="1">
    <citation type="submission" date="2014-09" db="EMBL/GenBank/DDBJ databases">
        <authorList>
            <person name="Magalhaes I.L.F."/>
            <person name="Oliveira U."/>
            <person name="Santos F.R."/>
            <person name="Vidigal T.H.D.A."/>
            <person name="Brescovit A.D."/>
            <person name="Santos A.J."/>
        </authorList>
    </citation>
    <scope>NUCLEOTIDE SEQUENCE</scope>
    <source>
        <tissue evidence="2">Shoot tissue taken approximately 20 cm above the soil surface</tissue>
    </source>
</reference>
<accession>A0A0A9DUF0</accession>
<organism evidence="2">
    <name type="scientific">Arundo donax</name>
    <name type="common">Giant reed</name>
    <name type="synonym">Donax arundinaceus</name>
    <dbReference type="NCBI Taxonomy" id="35708"/>
    <lineage>
        <taxon>Eukaryota</taxon>
        <taxon>Viridiplantae</taxon>
        <taxon>Streptophyta</taxon>
        <taxon>Embryophyta</taxon>
        <taxon>Tracheophyta</taxon>
        <taxon>Spermatophyta</taxon>
        <taxon>Magnoliopsida</taxon>
        <taxon>Liliopsida</taxon>
        <taxon>Poales</taxon>
        <taxon>Poaceae</taxon>
        <taxon>PACMAD clade</taxon>
        <taxon>Arundinoideae</taxon>
        <taxon>Arundineae</taxon>
        <taxon>Arundo</taxon>
    </lineage>
</organism>
<dbReference type="AlphaFoldDB" id="A0A0A9DUF0"/>
<sequence length="173" mass="18528">MAMEEHELPMEMMMADSVELSDKQPAKSGLVLDKPCLSTIAVGDKNTASSNSTKPAIMACALPSALTVLMCSTAESLRRAPARASTMMFELFPWEHGGTTRTCIHGGQSYTASPASTPAQNAAICVYGMVDYWPDQSCVLNFMASVGNESEIQPTSWPSFSSGSYQVGEQSKQ</sequence>